<organism evidence="2 3">
    <name type="scientific">Actinomadura mexicana</name>
    <dbReference type="NCBI Taxonomy" id="134959"/>
    <lineage>
        <taxon>Bacteria</taxon>
        <taxon>Bacillati</taxon>
        <taxon>Actinomycetota</taxon>
        <taxon>Actinomycetes</taxon>
        <taxon>Streptosporangiales</taxon>
        <taxon>Thermomonosporaceae</taxon>
        <taxon>Actinomadura</taxon>
    </lineage>
</organism>
<feature type="region of interest" description="Disordered" evidence="1">
    <location>
        <begin position="1"/>
        <end position="94"/>
    </location>
</feature>
<dbReference type="OrthoDB" id="3732358at2"/>
<dbReference type="SUPFAM" id="SSF54060">
    <property type="entry name" value="His-Me finger endonucleases"/>
    <property type="match status" value="1"/>
</dbReference>
<proteinExistence type="predicted"/>
<evidence type="ECO:0000256" key="1">
    <source>
        <dbReference type="SAM" id="MobiDB-lite"/>
    </source>
</evidence>
<reference evidence="3" key="1">
    <citation type="submission" date="2017-06" db="EMBL/GenBank/DDBJ databases">
        <authorList>
            <person name="Varghese N."/>
            <person name="Submissions S."/>
        </authorList>
    </citation>
    <scope>NUCLEOTIDE SEQUENCE [LARGE SCALE GENOMIC DNA]</scope>
    <source>
        <strain evidence="3">DSM 44485</strain>
    </source>
</reference>
<accession>A0A239HI76</accession>
<dbReference type="Proteomes" id="UP000198420">
    <property type="component" value="Unassembled WGS sequence"/>
</dbReference>
<dbReference type="EMBL" id="FZNP01000031">
    <property type="protein sequence ID" value="SNS81099.1"/>
    <property type="molecule type" value="Genomic_DNA"/>
</dbReference>
<protein>
    <recommendedName>
        <fullName evidence="4">HNH endonuclease</fullName>
    </recommendedName>
</protein>
<evidence type="ECO:0000313" key="3">
    <source>
        <dbReference type="Proteomes" id="UP000198420"/>
    </source>
</evidence>
<evidence type="ECO:0008006" key="4">
    <source>
        <dbReference type="Google" id="ProtNLM"/>
    </source>
</evidence>
<name>A0A239HI76_9ACTN</name>
<keyword evidence="3" id="KW-1185">Reference proteome</keyword>
<feature type="compositionally biased region" description="Low complexity" evidence="1">
    <location>
        <begin position="48"/>
        <end position="73"/>
    </location>
</feature>
<evidence type="ECO:0000313" key="2">
    <source>
        <dbReference type="EMBL" id="SNS81099.1"/>
    </source>
</evidence>
<dbReference type="AlphaFoldDB" id="A0A239HI76"/>
<feature type="compositionally biased region" description="Basic and acidic residues" evidence="1">
    <location>
        <begin position="38"/>
        <end position="47"/>
    </location>
</feature>
<sequence>MTRQSPRPGAVPTQLTFEDALSELAAKRPQTPAGEVAAADRSREGAERPAGGAASSAEPAARGSSGERAGSSETGQLTLSGVPAGGRERGRGGTVPSEIWRQLLDHTDTRRRYQARVYQREADRCWYWLGAVSDTGHGKLKASRAAGRSIVVTAHVYGWQLTHGPIAARAGEDLVIGHRCDEPSCQNPEHWELIPRARNGEDYRARRHRGTGPLADHRGAHGRAVAIREAIKTARDAGTDVEAAITAAIAAGYAQTPGLF</sequence>
<dbReference type="InterPro" id="IPR044925">
    <property type="entry name" value="His-Me_finger_sf"/>
</dbReference>
<dbReference type="RefSeq" id="WP_143227487.1">
    <property type="nucleotide sequence ID" value="NZ_FZNP01000031.1"/>
</dbReference>
<gene>
    <name evidence="2" type="ORF">SAMN06265355_13146</name>
</gene>